<comment type="caution">
    <text evidence="1">The sequence shown here is derived from an EMBL/GenBank/DDBJ whole genome shotgun (WGS) entry which is preliminary data.</text>
</comment>
<keyword evidence="2" id="KW-1185">Reference proteome</keyword>
<dbReference type="Proteomes" id="UP001239111">
    <property type="component" value="Chromosome 2"/>
</dbReference>
<protein>
    <submittedName>
        <fullName evidence="1">Uncharacterized protein</fullName>
    </submittedName>
</protein>
<name>A0ACC2PBT9_9HYME</name>
<sequence>MAALIQEIHDDWASENISRSSHKIIEKNIKTARFLSYLFLVLYGFINISLLLESMESYMIGDIDKREFITPVYFYWDAKQSPAYELILAHQFIFASAGVYSTAIIEGQLAFMVLHACSKVHIVKEEIAKISHCGPKDALDPNDMHSIIKRISQKHLNFLMFTERIQDVYATISLVQLLCLTLLMVTGCFTLIVATEGGAPIEVVKYGIFVVACLFSSGLYCYVGEHLTSQGETIALEMTRCHWYEFPLIHQKNFNFILMRASIPVIMTAGKFSRLSLVLLTSISKPRKVCYFNAQIQNQNLKHGKKPNRQPDLNFFWKLHQIGFKWSQNEKNAMLDPLSMKILGGRYSTCNAVLPLSTTSIINSSQF</sequence>
<gene>
    <name evidence="1" type="ORF">QAD02_016340</name>
</gene>
<organism evidence="1 2">
    <name type="scientific">Eretmocerus hayati</name>
    <dbReference type="NCBI Taxonomy" id="131215"/>
    <lineage>
        <taxon>Eukaryota</taxon>
        <taxon>Metazoa</taxon>
        <taxon>Ecdysozoa</taxon>
        <taxon>Arthropoda</taxon>
        <taxon>Hexapoda</taxon>
        <taxon>Insecta</taxon>
        <taxon>Pterygota</taxon>
        <taxon>Neoptera</taxon>
        <taxon>Endopterygota</taxon>
        <taxon>Hymenoptera</taxon>
        <taxon>Apocrita</taxon>
        <taxon>Proctotrupomorpha</taxon>
        <taxon>Chalcidoidea</taxon>
        <taxon>Aphelinidae</taxon>
        <taxon>Aphelininae</taxon>
        <taxon>Eretmocerus</taxon>
    </lineage>
</organism>
<evidence type="ECO:0000313" key="1">
    <source>
        <dbReference type="EMBL" id="KAJ8680553.1"/>
    </source>
</evidence>
<accession>A0ACC2PBT9</accession>
<proteinExistence type="predicted"/>
<evidence type="ECO:0000313" key="2">
    <source>
        <dbReference type="Proteomes" id="UP001239111"/>
    </source>
</evidence>
<reference evidence="1" key="1">
    <citation type="submission" date="2023-04" db="EMBL/GenBank/DDBJ databases">
        <title>A chromosome-level genome assembly of the parasitoid wasp Eretmocerus hayati.</title>
        <authorList>
            <person name="Zhong Y."/>
            <person name="Liu S."/>
            <person name="Liu Y."/>
        </authorList>
    </citation>
    <scope>NUCLEOTIDE SEQUENCE</scope>
    <source>
        <strain evidence="1">ZJU_SS_LIU_2023</strain>
    </source>
</reference>
<dbReference type="EMBL" id="CM056742">
    <property type="protein sequence ID" value="KAJ8680553.1"/>
    <property type="molecule type" value="Genomic_DNA"/>
</dbReference>